<organism evidence="8 9">
    <name type="scientific">Ailuropoda melanoleuca</name>
    <name type="common">Giant panda</name>
    <dbReference type="NCBI Taxonomy" id="9646"/>
    <lineage>
        <taxon>Eukaryota</taxon>
        <taxon>Metazoa</taxon>
        <taxon>Chordata</taxon>
        <taxon>Craniata</taxon>
        <taxon>Vertebrata</taxon>
        <taxon>Euteleostomi</taxon>
        <taxon>Mammalia</taxon>
        <taxon>Eutheria</taxon>
        <taxon>Laurasiatheria</taxon>
        <taxon>Carnivora</taxon>
        <taxon>Caniformia</taxon>
        <taxon>Ursidae</taxon>
        <taxon>Ailuropoda</taxon>
    </lineage>
</organism>
<dbReference type="PROSITE" id="PS50835">
    <property type="entry name" value="IG_LIKE"/>
    <property type="match status" value="1"/>
</dbReference>
<dbReference type="AlphaFoldDB" id="A0A7N5KHQ7"/>
<evidence type="ECO:0000256" key="4">
    <source>
        <dbReference type="ARBA" id="ARBA00023319"/>
    </source>
</evidence>
<dbReference type="InterPro" id="IPR036179">
    <property type="entry name" value="Ig-like_dom_sf"/>
</dbReference>
<dbReference type="Ensembl" id="ENSAMET00000038560.1">
    <property type="protein sequence ID" value="ENSAMEP00000040223.1"/>
    <property type="gene ID" value="ENSAMEG00000025963.1"/>
</dbReference>
<accession>A0A7N5KHQ7</accession>
<feature type="chain" id="PRO_5045782063" description="Ig-like domain-containing protein" evidence="6">
    <location>
        <begin position="19"/>
        <end position="162"/>
    </location>
</feature>
<dbReference type="GO" id="GO:0042101">
    <property type="term" value="C:T cell receptor complex"/>
    <property type="evidence" value="ECO:0007669"/>
    <property type="project" value="UniProtKB-KW"/>
</dbReference>
<evidence type="ECO:0000256" key="2">
    <source>
        <dbReference type="ARBA" id="ARBA00023130"/>
    </source>
</evidence>
<dbReference type="PANTHER" id="PTHR19367:SF45">
    <property type="entry name" value="IG-LIKE DOMAIN-CONTAINING PROTEIN"/>
    <property type="match status" value="1"/>
</dbReference>
<dbReference type="InterPro" id="IPR013783">
    <property type="entry name" value="Ig-like_fold"/>
</dbReference>
<feature type="domain" description="Ig-like" evidence="7">
    <location>
        <begin position="25"/>
        <end position="131"/>
    </location>
</feature>
<keyword evidence="5" id="KW-1279">T cell receptor</keyword>
<dbReference type="GO" id="GO:0002250">
    <property type="term" value="P:adaptive immune response"/>
    <property type="evidence" value="ECO:0007669"/>
    <property type="project" value="UniProtKB-KW"/>
</dbReference>
<keyword evidence="2" id="KW-1064">Adaptive immunity</keyword>
<keyword evidence="4" id="KW-0393">Immunoglobulin domain</keyword>
<evidence type="ECO:0000256" key="6">
    <source>
        <dbReference type="SAM" id="SignalP"/>
    </source>
</evidence>
<reference evidence="8" key="3">
    <citation type="submission" date="2025-09" db="UniProtKB">
        <authorList>
            <consortium name="Ensembl"/>
        </authorList>
    </citation>
    <scope>IDENTIFICATION</scope>
</reference>
<dbReference type="Proteomes" id="UP000008912">
    <property type="component" value="Unassembled WGS sequence"/>
</dbReference>
<keyword evidence="5" id="KW-0391">Immunity</keyword>
<name>A0A7N5KHQ7_AILME</name>
<feature type="signal peptide" evidence="6">
    <location>
        <begin position="1"/>
        <end position="18"/>
    </location>
</feature>
<dbReference type="SUPFAM" id="SSF48726">
    <property type="entry name" value="Immunoglobulin"/>
    <property type="match status" value="1"/>
</dbReference>
<reference evidence="8 9" key="1">
    <citation type="journal article" date="2010" name="Nature">
        <title>The sequence and de novo assembly of the giant panda genome.</title>
        <authorList>
            <person name="Li R."/>
            <person name="Fan W."/>
            <person name="Tian G."/>
            <person name="Zhu H."/>
            <person name="He L."/>
            <person name="Cai J."/>
            <person name="Huang Q."/>
            <person name="Cai Q."/>
            <person name="Li B."/>
            <person name="Bai Y."/>
            <person name="Zhang Z."/>
            <person name="Zhang Y."/>
            <person name="Wang W."/>
            <person name="Li J."/>
            <person name="Wei F."/>
            <person name="Li H."/>
            <person name="Jian M."/>
            <person name="Li J."/>
            <person name="Zhang Z."/>
            <person name="Nielsen R."/>
            <person name="Li D."/>
            <person name="Gu W."/>
            <person name="Yang Z."/>
            <person name="Xuan Z."/>
            <person name="Ryder O.A."/>
            <person name="Leung F.C."/>
            <person name="Zhou Y."/>
            <person name="Cao J."/>
            <person name="Sun X."/>
            <person name="Fu Y."/>
            <person name="Fang X."/>
            <person name="Guo X."/>
            <person name="Wang B."/>
            <person name="Hou R."/>
            <person name="Shen F."/>
            <person name="Mu B."/>
            <person name="Ni P."/>
            <person name="Lin R."/>
            <person name="Qian W."/>
            <person name="Wang G."/>
            <person name="Yu C."/>
            <person name="Nie W."/>
            <person name="Wang J."/>
            <person name="Wu Z."/>
            <person name="Liang H."/>
            <person name="Min J."/>
            <person name="Wu Q."/>
            <person name="Cheng S."/>
            <person name="Ruan J."/>
            <person name="Wang M."/>
            <person name="Shi Z."/>
            <person name="Wen M."/>
            <person name="Liu B."/>
            <person name="Ren X."/>
            <person name="Zheng H."/>
            <person name="Dong D."/>
            <person name="Cook K."/>
            <person name="Shan G."/>
            <person name="Zhang H."/>
            <person name="Kosiol C."/>
            <person name="Xie X."/>
            <person name="Lu Z."/>
            <person name="Zheng H."/>
            <person name="Li Y."/>
            <person name="Steiner C.C."/>
            <person name="Lam T.T."/>
            <person name="Lin S."/>
            <person name="Zhang Q."/>
            <person name="Li G."/>
            <person name="Tian J."/>
            <person name="Gong T."/>
            <person name="Liu H."/>
            <person name="Zhang D."/>
            <person name="Fang L."/>
            <person name="Ye C."/>
            <person name="Zhang J."/>
            <person name="Hu W."/>
            <person name="Xu A."/>
            <person name="Ren Y."/>
            <person name="Zhang G."/>
            <person name="Bruford M.W."/>
            <person name="Li Q."/>
            <person name="Ma L."/>
            <person name="Guo Y."/>
            <person name="An N."/>
            <person name="Hu Y."/>
            <person name="Zheng Y."/>
            <person name="Shi Y."/>
            <person name="Li Z."/>
            <person name="Liu Q."/>
            <person name="Chen Y."/>
            <person name="Zhao J."/>
            <person name="Qu N."/>
            <person name="Zhao S."/>
            <person name="Tian F."/>
            <person name="Wang X."/>
            <person name="Wang H."/>
            <person name="Xu L."/>
            <person name="Liu X."/>
            <person name="Vinar T."/>
            <person name="Wang Y."/>
            <person name="Lam T.W."/>
            <person name="Yiu S.M."/>
            <person name="Liu S."/>
            <person name="Zhang H."/>
            <person name="Li D."/>
            <person name="Huang Y."/>
            <person name="Wang X."/>
            <person name="Yang G."/>
            <person name="Jiang Z."/>
            <person name="Wang J."/>
            <person name="Qin N."/>
            <person name="Li L."/>
            <person name="Li J."/>
            <person name="Bolund L."/>
            <person name="Kristiansen K."/>
            <person name="Wong G.K."/>
            <person name="Olson M."/>
            <person name="Zhang X."/>
            <person name="Li S."/>
            <person name="Yang H."/>
            <person name="Wang J."/>
            <person name="Wang J."/>
        </authorList>
    </citation>
    <scope>NUCLEOTIDE SEQUENCE [LARGE SCALE GENOMIC DNA]</scope>
</reference>
<dbReference type="InterPro" id="IPR013106">
    <property type="entry name" value="Ig_V-set"/>
</dbReference>
<proteinExistence type="predicted"/>
<evidence type="ECO:0000256" key="5">
    <source>
        <dbReference type="ARBA" id="ARBA00043266"/>
    </source>
</evidence>
<keyword evidence="9" id="KW-1185">Reference proteome</keyword>
<dbReference type="InParanoid" id="A0A7N5KHQ7"/>
<evidence type="ECO:0000313" key="9">
    <source>
        <dbReference type="Proteomes" id="UP000008912"/>
    </source>
</evidence>
<dbReference type="Gene3D" id="2.60.40.10">
    <property type="entry name" value="Immunoglobulins"/>
    <property type="match status" value="1"/>
</dbReference>
<keyword evidence="3" id="KW-0675">Receptor</keyword>
<keyword evidence="1 6" id="KW-0732">Signal</keyword>
<evidence type="ECO:0000259" key="7">
    <source>
        <dbReference type="PROSITE" id="PS50835"/>
    </source>
</evidence>
<sequence length="162" mass="17640">MLNLESLLLSLTFSFCTGFRSTIAQKVTQAQPAMLVQEKGAVTLECTDSTVDPSYSLLWYKQPSSGAMIFLICQDSYSQQNATDGHYSLNFQKTRKSIQLVMSASELEDSAVYFCALREATVSGMMEGGVPKPRALPDAPPCCPAVWPEGWGRELPSQIGSG</sequence>
<dbReference type="InterPro" id="IPR051287">
    <property type="entry name" value="TCR_variable_region"/>
</dbReference>
<protein>
    <recommendedName>
        <fullName evidence="7">Ig-like domain-containing protein</fullName>
    </recommendedName>
</protein>
<dbReference type="InterPro" id="IPR007110">
    <property type="entry name" value="Ig-like_dom"/>
</dbReference>
<dbReference type="PANTHER" id="PTHR19367">
    <property type="entry name" value="T-CELL RECEPTOR ALPHA CHAIN V REGION"/>
    <property type="match status" value="1"/>
</dbReference>
<dbReference type="GeneTree" id="ENSGT00940000163507"/>
<reference evidence="8" key="2">
    <citation type="submission" date="2025-08" db="UniProtKB">
        <authorList>
            <consortium name="Ensembl"/>
        </authorList>
    </citation>
    <scope>IDENTIFICATION</scope>
</reference>
<dbReference type="SMART" id="SM00406">
    <property type="entry name" value="IGv"/>
    <property type="match status" value="1"/>
</dbReference>
<evidence type="ECO:0000256" key="1">
    <source>
        <dbReference type="ARBA" id="ARBA00022729"/>
    </source>
</evidence>
<dbReference type="Pfam" id="PF07686">
    <property type="entry name" value="V-set"/>
    <property type="match status" value="1"/>
</dbReference>
<evidence type="ECO:0000256" key="3">
    <source>
        <dbReference type="ARBA" id="ARBA00023170"/>
    </source>
</evidence>
<evidence type="ECO:0000313" key="8">
    <source>
        <dbReference type="Ensembl" id="ENSAMEP00000040223.1"/>
    </source>
</evidence>